<feature type="coiled-coil region" evidence="1">
    <location>
        <begin position="146"/>
        <end position="177"/>
    </location>
</feature>
<proteinExistence type="predicted"/>
<reference evidence="2" key="1">
    <citation type="journal article" date="2020" name="Nature">
        <title>Giant virus diversity and host interactions through global metagenomics.</title>
        <authorList>
            <person name="Schulz F."/>
            <person name="Roux S."/>
            <person name="Paez-Espino D."/>
            <person name="Jungbluth S."/>
            <person name="Walsh D.A."/>
            <person name="Denef V.J."/>
            <person name="McMahon K.D."/>
            <person name="Konstantinidis K.T."/>
            <person name="Eloe-Fadrosh E.A."/>
            <person name="Kyrpides N.C."/>
            <person name="Woyke T."/>
        </authorList>
    </citation>
    <scope>NUCLEOTIDE SEQUENCE</scope>
    <source>
        <strain evidence="2">GVMAG-M-3300023184-77</strain>
    </source>
</reference>
<accession>A0A6C0IEI0</accession>
<dbReference type="InterPro" id="IPR055621">
    <property type="entry name" value="DUF7197"/>
</dbReference>
<name>A0A6C0IEI0_9ZZZZ</name>
<dbReference type="AlphaFoldDB" id="A0A6C0IEI0"/>
<keyword evidence="1" id="KW-0175">Coiled coil</keyword>
<sequence length="207" mass="24623">MEEVMDIQHRVTPDPQTRKRKIICKQELIIQSLQIFYSNRSDLVELLKIIEGESLMSLRLIDWFVTNYAKFHNISYIHKGSDFFVYIDYKNQLKAYSKKLFDPFCRRERILFQIGSIPAFVTTVGKLNFFRWAIEKGVLDYIQLNLSNIEKEMNQSAKELQKIRKQETKELKESKAKRITRRKVLIGENVSSKQMQKYNSPIEITFD</sequence>
<organism evidence="2">
    <name type="scientific">viral metagenome</name>
    <dbReference type="NCBI Taxonomy" id="1070528"/>
    <lineage>
        <taxon>unclassified sequences</taxon>
        <taxon>metagenomes</taxon>
        <taxon>organismal metagenomes</taxon>
    </lineage>
</organism>
<dbReference type="EMBL" id="MN740165">
    <property type="protein sequence ID" value="QHT91282.1"/>
    <property type="molecule type" value="Genomic_DNA"/>
</dbReference>
<evidence type="ECO:0000256" key="1">
    <source>
        <dbReference type="SAM" id="Coils"/>
    </source>
</evidence>
<dbReference type="Pfam" id="PF23827">
    <property type="entry name" value="DUF7197"/>
    <property type="match status" value="1"/>
</dbReference>
<evidence type="ECO:0000313" key="2">
    <source>
        <dbReference type="EMBL" id="QHT91282.1"/>
    </source>
</evidence>
<protein>
    <submittedName>
        <fullName evidence="2">Uncharacterized protein</fullName>
    </submittedName>
</protein>